<feature type="compositionally biased region" description="Low complexity" evidence="1">
    <location>
        <begin position="108"/>
        <end position="123"/>
    </location>
</feature>
<accession>A0A6P8G8Q8</accession>
<protein>
    <submittedName>
        <fullName evidence="5">Uncharacterized protein LOC116222510</fullName>
    </submittedName>
</protein>
<dbReference type="RefSeq" id="XP_031432771.2">
    <property type="nucleotide sequence ID" value="XM_031576911.2"/>
</dbReference>
<dbReference type="OrthoDB" id="10626147at2759"/>
<name>A0A6P8G8Q8_CLUHA</name>
<reference evidence="5" key="1">
    <citation type="submission" date="2025-08" db="UniProtKB">
        <authorList>
            <consortium name="RefSeq"/>
        </authorList>
    </citation>
    <scope>IDENTIFICATION</scope>
</reference>
<gene>
    <name evidence="5" type="primary">LOC116222510</name>
</gene>
<feature type="region of interest" description="Disordered" evidence="1">
    <location>
        <begin position="96"/>
        <end position="123"/>
    </location>
</feature>
<feature type="signal peptide" evidence="3">
    <location>
        <begin position="1"/>
        <end position="19"/>
    </location>
</feature>
<keyword evidence="2" id="KW-1133">Transmembrane helix</keyword>
<keyword evidence="2" id="KW-0812">Transmembrane</keyword>
<keyword evidence="2" id="KW-0472">Membrane</keyword>
<dbReference type="KEGG" id="char:116222510"/>
<evidence type="ECO:0000313" key="5">
    <source>
        <dbReference type="RefSeq" id="XP_031432771.2"/>
    </source>
</evidence>
<keyword evidence="4" id="KW-1185">Reference proteome</keyword>
<dbReference type="Proteomes" id="UP000515152">
    <property type="component" value="Chromosome 11"/>
</dbReference>
<feature type="chain" id="PRO_5035205263" evidence="3">
    <location>
        <begin position="20"/>
        <end position="200"/>
    </location>
</feature>
<feature type="region of interest" description="Disordered" evidence="1">
    <location>
        <begin position="155"/>
        <end position="200"/>
    </location>
</feature>
<feature type="compositionally biased region" description="Basic and acidic residues" evidence="1">
    <location>
        <begin position="155"/>
        <end position="174"/>
    </location>
</feature>
<dbReference type="AlphaFoldDB" id="A0A6P8G8Q8"/>
<evidence type="ECO:0000256" key="3">
    <source>
        <dbReference type="SAM" id="SignalP"/>
    </source>
</evidence>
<evidence type="ECO:0000256" key="1">
    <source>
        <dbReference type="SAM" id="MobiDB-lite"/>
    </source>
</evidence>
<organism evidence="4 5">
    <name type="scientific">Clupea harengus</name>
    <name type="common">Atlantic herring</name>
    <dbReference type="NCBI Taxonomy" id="7950"/>
    <lineage>
        <taxon>Eukaryota</taxon>
        <taxon>Metazoa</taxon>
        <taxon>Chordata</taxon>
        <taxon>Craniata</taxon>
        <taxon>Vertebrata</taxon>
        <taxon>Euteleostomi</taxon>
        <taxon>Actinopterygii</taxon>
        <taxon>Neopterygii</taxon>
        <taxon>Teleostei</taxon>
        <taxon>Clupei</taxon>
        <taxon>Clupeiformes</taxon>
        <taxon>Clupeoidei</taxon>
        <taxon>Clupeidae</taxon>
        <taxon>Clupea</taxon>
    </lineage>
</organism>
<feature type="transmembrane region" description="Helical" evidence="2">
    <location>
        <begin position="126"/>
        <end position="150"/>
    </location>
</feature>
<evidence type="ECO:0000256" key="2">
    <source>
        <dbReference type="SAM" id="Phobius"/>
    </source>
</evidence>
<keyword evidence="3" id="KW-0732">Signal</keyword>
<proteinExistence type="predicted"/>
<sequence length="200" mass="21496">MAAPVIICIAIAASGTTLCTVQNVPESHLNHPECEQDWSTVPDNKSIGQYPEKNFMDPGINVTRNSLVTKRPVNLLWSISCSGKYSDKYRASYVVPASPGGSASQTNSNTSVGPTSPGGTTSQSKLTLAAAVGVPLVMLLVVFLVAFLLCRQREQHQRVPNERSTDPEQLRPLDDESESKPGPPLSERGPVLLSDLLERG</sequence>
<dbReference type="GeneID" id="116222510"/>
<evidence type="ECO:0000313" key="4">
    <source>
        <dbReference type="Proteomes" id="UP000515152"/>
    </source>
</evidence>